<accession>A0AAV2QJN4</accession>
<gene>
    <name evidence="2" type="ORF">MNOR_LOCUS13836</name>
</gene>
<feature type="compositionally biased region" description="Acidic residues" evidence="1">
    <location>
        <begin position="424"/>
        <end position="438"/>
    </location>
</feature>
<organism evidence="2 3">
    <name type="scientific">Meganyctiphanes norvegica</name>
    <name type="common">Northern krill</name>
    <name type="synonym">Thysanopoda norvegica</name>
    <dbReference type="NCBI Taxonomy" id="48144"/>
    <lineage>
        <taxon>Eukaryota</taxon>
        <taxon>Metazoa</taxon>
        <taxon>Ecdysozoa</taxon>
        <taxon>Arthropoda</taxon>
        <taxon>Crustacea</taxon>
        <taxon>Multicrustacea</taxon>
        <taxon>Malacostraca</taxon>
        <taxon>Eumalacostraca</taxon>
        <taxon>Eucarida</taxon>
        <taxon>Euphausiacea</taxon>
        <taxon>Euphausiidae</taxon>
        <taxon>Meganyctiphanes</taxon>
    </lineage>
</organism>
<dbReference type="Proteomes" id="UP001497623">
    <property type="component" value="Unassembled WGS sequence"/>
</dbReference>
<dbReference type="EMBL" id="CAXKWB010008079">
    <property type="protein sequence ID" value="CAL4089554.1"/>
    <property type="molecule type" value="Genomic_DNA"/>
</dbReference>
<keyword evidence="3" id="KW-1185">Reference proteome</keyword>
<name>A0AAV2QJN4_MEGNR</name>
<evidence type="ECO:0000313" key="2">
    <source>
        <dbReference type="EMBL" id="CAL4089554.1"/>
    </source>
</evidence>
<evidence type="ECO:0000256" key="1">
    <source>
        <dbReference type="SAM" id="MobiDB-lite"/>
    </source>
</evidence>
<proteinExistence type="predicted"/>
<comment type="caution">
    <text evidence="2">The sequence shown here is derived from an EMBL/GenBank/DDBJ whole genome shotgun (WGS) entry which is preliminary data.</text>
</comment>
<dbReference type="AlphaFoldDB" id="A0AAV2QJN4"/>
<evidence type="ECO:0000313" key="3">
    <source>
        <dbReference type="Proteomes" id="UP001497623"/>
    </source>
</evidence>
<feature type="region of interest" description="Disordered" evidence="1">
    <location>
        <begin position="397"/>
        <end position="438"/>
    </location>
</feature>
<feature type="compositionally biased region" description="Acidic residues" evidence="1">
    <location>
        <begin position="397"/>
        <end position="415"/>
    </location>
</feature>
<reference evidence="2 3" key="1">
    <citation type="submission" date="2024-05" db="EMBL/GenBank/DDBJ databases">
        <authorList>
            <person name="Wallberg A."/>
        </authorList>
    </citation>
    <scope>NUCLEOTIDE SEQUENCE [LARGE SCALE GENOMIC DNA]</scope>
</reference>
<protein>
    <submittedName>
        <fullName evidence="2">Uncharacterized protein</fullName>
    </submittedName>
</protein>
<sequence>MECHNSLIDDILLELLDPNTTPEKALETLSYPCISHEAYLRDDDHVLIFLAYMRFIMTRLPAACVEGIWEELLKKTLMYSLGNFSHLTEEITCVRSTHAGFVLADDPLVSTWLQKALVTHNKCPNPYIRLELFRLIRILLSKKKENMSIDEWECLCITLNCVCETFIHTISKIQPHHLYPSDGDDKVLFDFTDLRFIFNIYEVQMDEYLQKVISNGIIEYWKKDTELDVDSDEAGFIAHCIQLIGIFTVRANSIPDPVTHMTMICYLCNFFKYNLGKLIFINGMKTPWDQFQYVLSQLPFKPYITATINDLRSAVCNKCIYSGSIATRIDSIAQDLGVYTKTYDLPRLLFSRQVHGPTSVQRHALLTIHLSSLKLRLSSKTDSKDDDAEVVVVEEMDVEVSDTDDSDNDVNDNDVSDVYVSDTDVSDAEVGDEEASDAEFLDAYW</sequence>